<dbReference type="EMBL" id="SGBB01000031">
    <property type="protein sequence ID" value="RZD17584.1"/>
    <property type="molecule type" value="Genomic_DNA"/>
</dbReference>
<proteinExistence type="inferred from homology"/>
<keyword evidence="8" id="KW-0249">Electron transport</keyword>
<evidence type="ECO:0000313" key="15">
    <source>
        <dbReference type="Proteomes" id="UP000319296"/>
    </source>
</evidence>
<reference evidence="14 15" key="1">
    <citation type="journal article" date="2019" name="ISME J.">
        <title>Insights into ecological role of a new deltaproteobacterial order Candidatus Acidulodesulfobacterales by metagenomics and metatranscriptomics.</title>
        <authorList>
            <person name="Tan S."/>
            <person name="Liu J."/>
            <person name="Fang Y."/>
            <person name="Hedlund B.P."/>
            <person name="Lian Z.H."/>
            <person name="Huang L.Y."/>
            <person name="Li J.T."/>
            <person name="Huang L.N."/>
            <person name="Li W.J."/>
            <person name="Jiang H.C."/>
            <person name="Dong H.L."/>
            <person name="Shu W.S."/>
        </authorList>
    </citation>
    <scope>NUCLEOTIDE SEQUENCE [LARGE SCALE GENOMIC DNA]</scope>
    <source>
        <strain evidence="14">AP1</strain>
    </source>
</reference>
<accession>A0A519BJZ3</accession>
<evidence type="ECO:0000256" key="11">
    <source>
        <dbReference type="ARBA" id="ARBA00023136"/>
    </source>
</evidence>
<organism evidence="14 15">
    <name type="scientific">Candidatus Acididesulfobacter diazotrophicus</name>
    <dbReference type="NCBI Taxonomy" id="2597226"/>
    <lineage>
        <taxon>Bacteria</taxon>
        <taxon>Deltaproteobacteria</taxon>
        <taxon>Candidatus Acidulodesulfobacterales</taxon>
        <taxon>Candidatus Acididesulfobacter</taxon>
    </lineage>
</organism>
<dbReference type="GO" id="GO:0005506">
    <property type="term" value="F:iron ion binding"/>
    <property type="evidence" value="ECO:0007669"/>
    <property type="project" value="InterPro"/>
</dbReference>
<sequence>MEKENGSGLKVVHRMTIIKRIIHWTLFLSIINNIITGFYIAYPFLIFGKTPSQADSPTVGVLNSGETYQAFIMTWMREFHFIGAVLIDVSFFAWLYLAFFSTKEPLYKSFLPFGNKIHETFDMVKHYFTLKNKPKTGKYQDPLNAMIFTFFHLLILLQMATGFQMYVASFTGTSAVGGWWPTLLHISTDWTLWVFGGLTGVTLAHLFIMWLIIIFIFYHIYTEIWRSIIWKEGDILIPFSGYKYSRDNLEKITEDEN</sequence>
<feature type="domain" description="Cytochrome b561 bacterial/Ni-hydrogenase" evidence="13">
    <location>
        <begin position="14"/>
        <end position="232"/>
    </location>
</feature>
<gene>
    <name evidence="14" type="ORF">EVG15_10425</name>
</gene>
<dbReference type="AlphaFoldDB" id="A0A519BJZ3"/>
<dbReference type="Gene3D" id="1.20.950.20">
    <property type="entry name" value="Transmembrane di-heme cytochromes, Chain C"/>
    <property type="match status" value="1"/>
</dbReference>
<evidence type="ECO:0000313" key="14">
    <source>
        <dbReference type="EMBL" id="RZD17584.1"/>
    </source>
</evidence>
<evidence type="ECO:0000256" key="6">
    <source>
        <dbReference type="ARBA" id="ARBA00022692"/>
    </source>
</evidence>
<evidence type="ECO:0000256" key="5">
    <source>
        <dbReference type="ARBA" id="ARBA00022617"/>
    </source>
</evidence>
<evidence type="ECO:0000256" key="2">
    <source>
        <dbReference type="ARBA" id="ARBA00008622"/>
    </source>
</evidence>
<evidence type="ECO:0000259" key="13">
    <source>
        <dbReference type="Pfam" id="PF01292"/>
    </source>
</evidence>
<evidence type="ECO:0000256" key="3">
    <source>
        <dbReference type="ARBA" id="ARBA00022448"/>
    </source>
</evidence>
<evidence type="ECO:0000256" key="9">
    <source>
        <dbReference type="ARBA" id="ARBA00022989"/>
    </source>
</evidence>
<dbReference type="PRINTS" id="PR00161">
    <property type="entry name" value="NIHGNASECYTB"/>
</dbReference>
<evidence type="ECO:0000256" key="7">
    <source>
        <dbReference type="ARBA" id="ARBA00022723"/>
    </source>
</evidence>
<dbReference type="InterPro" id="IPR011577">
    <property type="entry name" value="Cyt_b561_bac/Ni-Hgenase"/>
</dbReference>
<feature type="transmembrane region" description="Helical" evidence="12">
    <location>
        <begin position="143"/>
        <end position="170"/>
    </location>
</feature>
<dbReference type="GO" id="GO:0009055">
    <property type="term" value="F:electron transfer activity"/>
    <property type="evidence" value="ECO:0007669"/>
    <property type="project" value="InterPro"/>
</dbReference>
<evidence type="ECO:0000256" key="12">
    <source>
        <dbReference type="SAM" id="Phobius"/>
    </source>
</evidence>
<feature type="transmembrane region" description="Helical" evidence="12">
    <location>
        <begin position="190"/>
        <end position="221"/>
    </location>
</feature>
<keyword evidence="6 12" id="KW-0812">Transmembrane</keyword>
<comment type="caution">
    <text evidence="14">The sequence shown here is derived from an EMBL/GenBank/DDBJ whole genome shotgun (WGS) entry which is preliminary data.</text>
</comment>
<dbReference type="PANTHER" id="PTHR30485:SF0">
    <property type="entry name" value="NI_FE-HYDROGENASE 1 B-TYPE CYTOCHROME SUBUNIT-RELATED"/>
    <property type="match status" value="1"/>
</dbReference>
<comment type="subcellular location">
    <subcellularLocation>
        <location evidence="1">Cell membrane</location>
        <topology evidence="1">Multi-pass membrane protein</topology>
    </subcellularLocation>
</comment>
<dbReference type="InterPro" id="IPR051542">
    <property type="entry name" value="Hydrogenase_cytochrome"/>
</dbReference>
<protein>
    <submittedName>
        <fullName evidence="14">Ni/Fe hydrogenase</fullName>
    </submittedName>
</protein>
<evidence type="ECO:0000256" key="4">
    <source>
        <dbReference type="ARBA" id="ARBA00022475"/>
    </source>
</evidence>
<keyword evidence="3" id="KW-0813">Transport</keyword>
<dbReference type="GO" id="GO:0022904">
    <property type="term" value="P:respiratory electron transport chain"/>
    <property type="evidence" value="ECO:0007669"/>
    <property type="project" value="InterPro"/>
</dbReference>
<comment type="similarity">
    <text evidence="2">Belongs to the HupC/HyaC/HydC family.</text>
</comment>
<dbReference type="Pfam" id="PF01292">
    <property type="entry name" value="Ni_hydr_CYTB"/>
    <property type="match status" value="1"/>
</dbReference>
<evidence type="ECO:0000256" key="10">
    <source>
        <dbReference type="ARBA" id="ARBA00023004"/>
    </source>
</evidence>
<name>A0A519BJZ3_9DELT</name>
<dbReference type="Proteomes" id="UP000319296">
    <property type="component" value="Unassembled WGS sequence"/>
</dbReference>
<dbReference type="PANTHER" id="PTHR30485">
    <property type="entry name" value="NI/FE-HYDROGENASE 1 B-TYPE CYTOCHROME SUBUNIT"/>
    <property type="match status" value="1"/>
</dbReference>
<evidence type="ECO:0000256" key="8">
    <source>
        <dbReference type="ARBA" id="ARBA00022982"/>
    </source>
</evidence>
<keyword evidence="7" id="KW-0479">Metal-binding</keyword>
<dbReference type="InterPro" id="IPR000516">
    <property type="entry name" value="Ni-dep_Hydgase_cyt-B"/>
</dbReference>
<keyword evidence="5" id="KW-0349">Heme</keyword>
<dbReference type="GO" id="GO:0005886">
    <property type="term" value="C:plasma membrane"/>
    <property type="evidence" value="ECO:0007669"/>
    <property type="project" value="UniProtKB-SubCell"/>
</dbReference>
<keyword evidence="10" id="KW-0408">Iron</keyword>
<dbReference type="SUPFAM" id="SSF81342">
    <property type="entry name" value="Transmembrane di-heme cytochromes"/>
    <property type="match status" value="1"/>
</dbReference>
<dbReference type="GO" id="GO:0020037">
    <property type="term" value="F:heme binding"/>
    <property type="evidence" value="ECO:0007669"/>
    <property type="project" value="TreeGrafter"/>
</dbReference>
<keyword evidence="4" id="KW-1003">Cell membrane</keyword>
<keyword evidence="9 12" id="KW-1133">Transmembrane helix</keyword>
<feature type="transmembrane region" description="Helical" evidence="12">
    <location>
        <begin position="21"/>
        <end position="42"/>
    </location>
</feature>
<dbReference type="InterPro" id="IPR016174">
    <property type="entry name" value="Di-haem_cyt_TM"/>
</dbReference>
<evidence type="ECO:0000256" key="1">
    <source>
        <dbReference type="ARBA" id="ARBA00004651"/>
    </source>
</evidence>
<keyword evidence="11 12" id="KW-0472">Membrane</keyword>
<feature type="transmembrane region" description="Helical" evidence="12">
    <location>
        <begin position="79"/>
        <end position="99"/>
    </location>
</feature>